<name>A0ACC2DSH0_DIPCM</name>
<accession>A0ACC2DSH0</accession>
<evidence type="ECO:0000313" key="2">
    <source>
        <dbReference type="Proteomes" id="UP001162992"/>
    </source>
</evidence>
<gene>
    <name evidence="1" type="ORF">O6H91_05G114500</name>
</gene>
<protein>
    <submittedName>
        <fullName evidence="1">Uncharacterized protein</fullName>
    </submittedName>
</protein>
<evidence type="ECO:0000313" key="1">
    <source>
        <dbReference type="EMBL" id="KAJ7557169.1"/>
    </source>
</evidence>
<organism evidence="1 2">
    <name type="scientific">Diphasiastrum complanatum</name>
    <name type="common">Issler's clubmoss</name>
    <name type="synonym">Lycopodium complanatum</name>
    <dbReference type="NCBI Taxonomy" id="34168"/>
    <lineage>
        <taxon>Eukaryota</taxon>
        <taxon>Viridiplantae</taxon>
        <taxon>Streptophyta</taxon>
        <taxon>Embryophyta</taxon>
        <taxon>Tracheophyta</taxon>
        <taxon>Lycopodiopsida</taxon>
        <taxon>Lycopodiales</taxon>
        <taxon>Lycopodiaceae</taxon>
        <taxon>Lycopodioideae</taxon>
        <taxon>Diphasiastrum</taxon>
    </lineage>
</organism>
<dbReference type="EMBL" id="CM055096">
    <property type="protein sequence ID" value="KAJ7557169.1"/>
    <property type="molecule type" value="Genomic_DNA"/>
</dbReference>
<dbReference type="Proteomes" id="UP001162992">
    <property type="component" value="Chromosome 5"/>
</dbReference>
<proteinExistence type="predicted"/>
<reference evidence="2" key="1">
    <citation type="journal article" date="2024" name="Proc. Natl. Acad. Sci. U.S.A.">
        <title>Extraordinary preservation of gene collinearity over three hundred million years revealed in homosporous lycophytes.</title>
        <authorList>
            <person name="Li C."/>
            <person name="Wickell D."/>
            <person name="Kuo L.Y."/>
            <person name="Chen X."/>
            <person name="Nie B."/>
            <person name="Liao X."/>
            <person name="Peng D."/>
            <person name="Ji J."/>
            <person name="Jenkins J."/>
            <person name="Williams M."/>
            <person name="Shu S."/>
            <person name="Plott C."/>
            <person name="Barry K."/>
            <person name="Rajasekar S."/>
            <person name="Grimwood J."/>
            <person name="Han X."/>
            <person name="Sun S."/>
            <person name="Hou Z."/>
            <person name="He W."/>
            <person name="Dai G."/>
            <person name="Sun C."/>
            <person name="Schmutz J."/>
            <person name="Leebens-Mack J.H."/>
            <person name="Li F.W."/>
            <person name="Wang L."/>
        </authorList>
    </citation>
    <scope>NUCLEOTIDE SEQUENCE [LARGE SCALE GENOMIC DNA]</scope>
    <source>
        <strain evidence="2">cv. PW_Plant_1</strain>
    </source>
</reference>
<keyword evidence="2" id="KW-1185">Reference proteome</keyword>
<sequence length="266" mass="30001">MSQTDSVSNEEKDYCRSSAEAENILLQEALAEENKEIKCRGSEEGVAWQKDSDLYTRMRYRGIRRRSWGQWVSEIREPRKRTKIWLGSFPTPEMAARAYDSALLCLRGPNAPFNFPDSPLVIHPGLWSSKKDIQAIAASTALCFGVNFVSASEPISTNSESPHHSVAPEVHEESVMRSFNSCNNHDSDSFDQFESNSVSDTQQDWLKEVGLEEDLRLTLPDMAQGMLLDPFLPLQLMYNYNVSQPQESEEAAADDNSSNSVIPLWT</sequence>
<comment type="caution">
    <text evidence="1">The sequence shown here is derived from an EMBL/GenBank/DDBJ whole genome shotgun (WGS) entry which is preliminary data.</text>
</comment>